<comment type="catalytic activity">
    <reaction evidence="1">
        <text>S-ubiquitinyl-[E2 ubiquitin-conjugating enzyme]-L-cysteine + [acceptor protein]-L-lysine = [E2 ubiquitin-conjugating enzyme]-L-cysteine + N(6)-ubiquitinyl-[acceptor protein]-L-lysine.</text>
        <dbReference type="EC" id="2.3.2.27"/>
    </reaction>
</comment>
<comment type="similarity">
    <text evidence="3">Belongs to the SINA (Seven in absentia) family.</text>
</comment>
<keyword evidence="5" id="KW-0808">Transferase</keyword>
<dbReference type="FunFam" id="3.30.40.10:FF:000041">
    <property type="entry name" value="E3 ubiquitin-protein ligase SINAT3"/>
    <property type="match status" value="1"/>
</dbReference>
<dbReference type="GO" id="GO:0005737">
    <property type="term" value="C:cytoplasm"/>
    <property type="evidence" value="ECO:0007669"/>
    <property type="project" value="TreeGrafter"/>
</dbReference>
<keyword evidence="7 10" id="KW-0863">Zinc-finger</keyword>
<organism evidence="12 13">
    <name type="scientific">Rhynchophorus ferrugineus</name>
    <name type="common">Red palm weevil</name>
    <name type="synonym">Curculio ferrugineus</name>
    <dbReference type="NCBI Taxonomy" id="354439"/>
    <lineage>
        <taxon>Eukaryota</taxon>
        <taxon>Metazoa</taxon>
        <taxon>Ecdysozoa</taxon>
        <taxon>Arthropoda</taxon>
        <taxon>Hexapoda</taxon>
        <taxon>Insecta</taxon>
        <taxon>Pterygota</taxon>
        <taxon>Neoptera</taxon>
        <taxon>Endopterygota</taxon>
        <taxon>Coleoptera</taxon>
        <taxon>Polyphaga</taxon>
        <taxon>Cucujiformia</taxon>
        <taxon>Curculionidae</taxon>
        <taxon>Dryophthorinae</taxon>
        <taxon>Rhynchophorus</taxon>
    </lineage>
</organism>
<comment type="pathway">
    <text evidence="2">Protein modification; protein ubiquitination.</text>
</comment>
<sequence length="265" mass="30899">MCSPIRQCKTGHSICDQCFVRIKKCPKCRGPKSEARSFTLEAIASRIQLPCRYGNMGCTYSAKGDTIASHEKNCRYGPIFCPFKTYDQCTWSGYIAKLKNHCAKKHRNNFYSRGKQKFLAKNFNGIKSYHYIYVIIHAYDEYFRLTWELDNTTGVTKWALYYMGTEEMSKKFFYKIEFPLDPDSRKHEGTRNLVWMSPCDVLPADDSIKFVKHNYLMLQRKLLNTYCDANGDLNYTACIYKDDNIDESEAEIDSDSELLPAKFFE</sequence>
<dbReference type="GO" id="GO:0043161">
    <property type="term" value="P:proteasome-mediated ubiquitin-dependent protein catabolic process"/>
    <property type="evidence" value="ECO:0007669"/>
    <property type="project" value="TreeGrafter"/>
</dbReference>
<dbReference type="GO" id="GO:0031624">
    <property type="term" value="F:ubiquitin conjugating enzyme binding"/>
    <property type="evidence" value="ECO:0007669"/>
    <property type="project" value="TreeGrafter"/>
</dbReference>
<dbReference type="Pfam" id="PF21362">
    <property type="entry name" value="Sina_RING"/>
    <property type="match status" value="1"/>
</dbReference>
<keyword evidence="8" id="KW-0833">Ubl conjugation pathway</keyword>
<dbReference type="Pfam" id="PF21361">
    <property type="entry name" value="Sina_ZnF"/>
    <property type="match status" value="1"/>
</dbReference>
<dbReference type="GO" id="GO:0061630">
    <property type="term" value="F:ubiquitin protein ligase activity"/>
    <property type="evidence" value="ECO:0007669"/>
    <property type="project" value="UniProtKB-EC"/>
</dbReference>
<dbReference type="Proteomes" id="UP000625711">
    <property type="component" value="Unassembled WGS sequence"/>
</dbReference>
<dbReference type="AlphaFoldDB" id="A0A834I3K5"/>
<evidence type="ECO:0000256" key="9">
    <source>
        <dbReference type="ARBA" id="ARBA00022833"/>
    </source>
</evidence>
<name>A0A834I3K5_RHYFE</name>
<evidence type="ECO:0000256" key="4">
    <source>
        <dbReference type="ARBA" id="ARBA00012483"/>
    </source>
</evidence>
<dbReference type="SUPFAM" id="SSF49599">
    <property type="entry name" value="TRAF domain-like"/>
    <property type="match status" value="1"/>
</dbReference>
<protein>
    <recommendedName>
        <fullName evidence="4">RING-type E3 ubiquitin transferase</fullName>
        <ecNumber evidence="4">2.3.2.27</ecNumber>
    </recommendedName>
</protein>
<dbReference type="InterPro" id="IPR008974">
    <property type="entry name" value="TRAF-like"/>
</dbReference>
<evidence type="ECO:0000256" key="1">
    <source>
        <dbReference type="ARBA" id="ARBA00000900"/>
    </source>
</evidence>
<evidence type="ECO:0000256" key="2">
    <source>
        <dbReference type="ARBA" id="ARBA00004906"/>
    </source>
</evidence>
<dbReference type="PANTHER" id="PTHR45877:SF2">
    <property type="entry name" value="E3 UBIQUITIN-PROTEIN LIGASE SINA-RELATED"/>
    <property type="match status" value="1"/>
</dbReference>
<evidence type="ECO:0000313" key="12">
    <source>
        <dbReference type="EMBL" id="KAF7266337.1"/>
    </source>
</evidence>
<dbReference type="Gene3D" id="3.30.40.10">
    <property type="entry name" value="Zinc/RING finger domain, C3HC4 (zinc finger)"/>
    <property type="match status" value="1"/>
</dbReference>
<dbReference type="GO" id="GO:0008270">
    <property type="term" value="F:zinc ion binding"/>
    <property type="evidence" value="ECO:0007669"/>
    <property type="project" value="UniProtKB-KW"/>
</dbReference>
<gene>
    <name evidence="12" type="ORF">GWI33_020365</name>
</gene>
<evidence type="ECO:0000256" key="8">
    <source>
        <dbReference type="ARBA" id="ARBA00022786"/>
    </source>
</evidence>
<reference evidence="12" key="1">
    <citation type="submission" date="2020-08" db="EMBL/GenBank/DDBJ databases">
        <title>Genome sequencing and assembly of the red palm weevil Rhynchophorus ferrugineus.</title>
        <authorList>
            <person name="Dias G.B."/>
            <person name="Bergman C.M."/>
            <person name="Manee M."/>
        </authorList>
    </citation>
    <scope>NUCLEOTIDE SEQUENCE</scope>
    <source>
        <strain evidence="12">AA-2017</strain>
        <tissue evidence="12">Whole larva</tissue>
    </source>
</reference>
<dbReference type="InterPro" id="IPR049548">
    <property type="entry name" value="Sina-like_RING"/>
</dbReference>
<dbReference type="PROSITE" id="PS51081">
    <property type="entry name" value="ZF_SIAH"/>
    <property type="match status" value="1"/>
</dbReference>
<dbReference type="InterPro" id="IPR013083">
    <property type="entry name" value="Znf_RING/FYVE/PHD"/>
</dbReference>
<dbReference type="InterPro" id="IPR013010">
    <property type="entry name" value="Znf_SIAH"/>
</dbReference>
<dbReference type="PANTHER" id="PTHR45877">
    <property type="entry name" value="E3 UBIQUITIN-PROTEIN LIGASE SIAH2"/>
    <property type="match status" value="1"/>
</dbReference>
<dbReference type="InterPro" id="IPR004162">
    <property type="entry name" value="SINA-like_animal"/>
</dbReference>
<dbReference type="OrthoDB" id="4788989at2759"/>
<accession>A0A834I3K5</accession>
<evidence type="ECO:0000256" key="7">
    <source>
        <dbReference type="ARBA" id="ARBA00022771"/>
    </source>
</evidence>
<dbReference type="Gene3D" id="2.60.210.10">
    <property type="entry name" value="Apoptosis, Tumor Necrosis Factor Receptor Associated Protein 2, Chain A"/>
    <property type="match status" value="1"/>
</dbReference>
<dbReference type="UniPathway" id="UPA00143"/>
<evidence type="ECO:0000256" key="6">
    <source>
        <dbReference type="ARBA" id="ARBA00022723"/>
    </source>
</evidence>
<dbReference type="GO" id="GO:0016567">
    <property type="term" value="P:protein ubiquitination"/>
    <property type="evidence" value="ECO:0007669"/>
    <property type="project" value="UniProtKB-UniPathway"/>
</dbReference>
<dbReference type="EC" id="2.3.2.27" evidence="4"/>
<keyword evidence="13" id="KW-1185">Reference proteome</keyword>
<keyword evidence="6" id="KW-0479">Metal-binding</keyword>
<evidence type="ECO:0000256" key="3">
    <source>
        <dbReference type="ARBA" id="ARBA00009119"/>
    </source>
</evidence>
<evidence type="ECO:0000259" key="11">
    <source>
        <dbReference type="PROSITE" id="PS51081"/>
    </source>
</evidence>
<dbReference type="EMBL" id="JAACXV010014549">
    <property type="protein sequence ID" value="KAF7266337.1"/>
    <property type="molecule type" value="Genomic_DNA"/>
</dbReference>
<comment type="caution">
    <text evidence="12">The sequence shown here is derived from an EMBL/GenBank/DDBJ whole genome shotgun (WGS) entry which is preliminary data.</text>
</comment>
<proteinExistence type="inferred from homology"/>
<evidence type="ECO:0000313" key="13">
    <source>
        <dbReference type="Proteomes" id="UP000625711"/>
    </source>
</evidence>
<evidence type="ECO:0000256" key="10">
    <source>
        <dbReference type="PROSITE-ProRule" id="PRU00455"/>
    </source>
</evidence>
<feature type="domain" description="SIAH-type" evidence="11">
    <location>
        <begin position="46"/>
        <end position="107"/>
    </location>
</feature>
<keyword evidence="9" id="KW-0862">Zinc</keyword>
<evidence type="ECO:0000256" key="5">
    <source>
        <dbReference type="ARBA" id="ARBA00022679"/>
    </source>
</evidence>